<name>A0AAV9BYV7_ACOCL</name>
<evidence type="ECO:0000313" key="3">
    <source>
        <dbReference type="Proteomes" id="UP001180020"/>
    </source>
</evidence>
<feature type="region of interest" description="Disordered" evidence="1">
    <location>
        <begin position="150"/>
        <end position="170"/>
    </location>
</feature>
<sequence length="196" mass="20886">MQPTNIFRTWADNSLVGERISAEGHAVRDPSRRGLLGPGPFTIRAMIGKQKAAVFPDPVWAQAIKSLPAISTGIAYRCTGVGFTYPHRLTFPFSEEHPRSMSQNAPSIGGGAFDPAHLDRDVIVGVEVDSGGEVHVGELLRDRVQRVGLDGAAGPEGGTGGGGGDGGLVADVRRDVGRTSWANRRSYGHWRLGFDD</sequence>
<dbReference type="AlphaFoldDB" id="A0AAV9BYV7"/>
<feature type="compositionally biased region" description="Gly residues" evidence="1">
    <location>
        <begin position="154"/>
        <end position="167"/>
    </location>
</feature>
<comment type="caution">
    <text evidence="2">The sequence shown here is derived from an EMBL/GenBank/DDBJ whole genome shotgun (WGS) entry which is preliminary data.</text>
</comment>
<proteinExistence type="predicted"/>
<evidence type="ECO:0000313" key="2">
    <source>
        <dbReference type="EMBL" id="KAK1281637.1"/>
    </source>
</evidence>
<reference evidence="2" key="1">
    <citation type="journal article" date="2023" name="Nat. Commun.">
        <title>Diploid and tetraploid genomes of Acorus and the evolution of monocots.</title>
        <authorList>
            <person name="Ma L."/>
            <person name="Liu K.W."/>
            <person name="Li Z."/>
            <person name="Hsiao Y.Y."/>
            <person name="Qi Y."/>
            <person name="Fu T."/>
            <person name="Tang G.D."/>
            <person name="Zhang D."/>
            <person name="Sun W.H."/>
            <person name="Liu D.K."/>
            <person name="Li Y."/>
            <person name="Chen G.Z."/>
            <person name="Liu X.D."/>
            <person name="Liao X.Y."/>
            <person name="Jiang Y.T."/>
            <person name="Yu X."/>
            <person name="Hao Y."/>
            <person name="Huang J."/>
            <person name="Zhao X.W."/>
            <person name="Ke S."/>
            <person name="Chen Y.Y."/>
            <person name="Wu W.L."/>
            <person name="Hsu J.L."/>
            <person name="Lin Y.F."/>
            <person name="Huang M.D."/>
            <person name="Li C.Y."/>
            <person name="Huang L."/>
            <person name="Wang Z.W."/>
            <person name="Zhao X."/>
            <person name="Zhong W.Y."/>
            <person name="Peng D.H."/>
            <person name="Ahmad S."/>
            <person name="Lan S."/>
            <person name="Zhang J.S."/>
            <person name="Tsai W.C."/>
            <person name="Van de Peer Y."/>
            <person name="Liu Z.J."/>
        </authorList>
    </citation>
    <scope>NUCLEOTIDE SEQUENCE</scope>
    <source>
        <strain evidence="2">CP</strain>
    </source>
</reference>
<protein>
    <submittedName>
        <fullName evidence="2">Uncharacterized protein</fullName>
    </submittedName>
</protein>
<accession>A0AAV9BYV7</accession>
<dbReference type="Proteomes" id="UP001180020">
    <property type="component" value="Unassembled WGS sequence"/>
</dbReference>
<reference evidence="2" key="2">
    <citation type="submission" date="2023-06" db="EMBL/GenBank/DDBJ databases">
        <authorList>
            <person name="Ma L."/>
            <person name="Liu K.-W."/>
            <person name="Li Z."/>
            <person name="Hsiao Y.-Y."/>
            <person name="Qi Y."/>
            <person name="Fu T."/>
            <person name="Tang G."/>
            <person name="Zhang D."/>
            <person name="Sun W.-H."/>
            <person name="Liu D.-K."/>
            <person name="Li Y."/>
            <person name="Chen G.-Z."/>
            <person name="Liu X.-D."/>
            <person name="Liao X.-Y."/>
            <person name="Jiang Y.-T."/>
            <person name="Yu X."/>
            <person name="Hao Y."/>
            <person name="Huang J."/>
            <person name="Zhao X.-W."/>
            <person name="Ke S."/>
            <person name="Chen Y.-Y."/>
            <person name="Wu W.-L."/>
            <person name="Hsu J.-L."/>
            <person name="Lin Y.-F."/>
            <person name="Huang M.-D."/>
            <person name="Li C.-Y."/>
            <person name="Huang L."/>
            <person name="Wang Z.-W."/>
            <person name="Zhao X."/>
            <person name="Zhong W.-Y."/>
            <person name="Peng D.-H."/>
            <person name="Ahmad S."/>
            <person name="Lan S."/>
            <person name="Zhang J.-S."/>
            <person name="Tsai W.-C."/>
            <person name="Van De Peer Y."/>
            <person name="Liu Z.-J."/>
        </authorList>
    </citation>
    <scope>NUCLEOTIDE SEQUENCE</scope>
    <source>
        <strain evidence="2">CP</strain>
        <tissue evidence="2">Leaves</tissue>
    </source>
</reference>
<evidence type="ECO:0000256" key="1">
    <source>
        <dbReference type="SAM" id="MobiDB-lite"/>
    </source>
</evidence>
<keyword evidence="3" id="KW-1185">Reference proteome</keyword>
<dbReference type="EMBL" id="JAUJYO010000022">
    <property type="protein sequence ID" value="KAK1281637.1"/>
    <property type="molecule type" value="Genomic_DNA"/>
</dbReference>
<gene>
    <name evidence="2" type="ORF">QJS10_CPB22g01149</name>
</gene>
<organism evidence="2 3">
    <name type="scientific">Acorus calamus</name>
    <name type="common">Sweet flag</name>
    <dbReference type="NCBI Taxonomy" id="4465"/>
    <lineage>
        <taxon>Eukaryota</taxon>
        <taxon>Viridiplantae</taxon>
        <taxon>Streptophyta</taxon>
        <taxon>Embryophyta</taxon>
        <taxon>Tracheophyta</taxon>
        <taxon>Spermatophyta</taxon>
        <taxon>Magnoliopsida</taxon>
        <taxon>Liliopsida</taxon>
        <taxon>Acoraceae</taxon>
        <taxon>Acorus</taxon>
    </lineage>
</organism>